<keyword evidence="9" id="KW-1185">Reference proteome</keyword>
<dbReference type="PANTHER" id="PTHR42711">
    <property type="entry name" value="ABC TRANSPORTER ATP-BINDING PROTEIN"/>
    <property type="match status" value="1"/>
</dbReference>
<dbReference type="InterPro" id="IPR003593">
    <property type="entry name" value="AAA+_ATPase"/>
</dbReference>
<dbReference type="GO" id="GO:0046677">
    <property type="term" value="P:response to antibiotic"/>
    <property type="evidence" value="ECO:0007669"/>
    <property type="project" value="UniProtKB-KW"/>
</dbReference>
<evidence type="ECO:0000256" key="2">
    <source>
        <dbReference type="ARBA" id="ARBA00005417"/>
    </source>
</evidence>
<proteinExistence type="inferred from homology"/>
<evidence type="ECO:0000256" key="1">
    <source>
        <dbReference type="ARBA" id="ARBA00004202"/>
    </source>
</evidence>
<dbReference type="RefSeq" id="WP_047260804.1">
    <property type="nucleotide sequence ID" value="NZ_CP011542.1"/>
</dbReference>
<evidence type="ECO:0000256" key="3">
    <source>
        <dbReference type="ARBA" id="ARBA00022448"/>
    </source>
</evidence>
<comment type="similarity">
    <text evidence="2">Belongs to the ABC transporter superfamily.</text>
</comment>
<dbReference type="InterPro" id="IPR050763">
    <property type="entry name" value="ABC_transporter_ATP-binding"/>
</dbReference>
<dbReference type="PATRIC" id="fig|571915.4.peg.9"/>
<dbReference type="GO" id="GO:0005886">
    <property type="term" value="C:plasma membrane"/>
    <property type="evidence" value="ECO:0007669"/>
    <property type="project" value="UniProtKB-SubCell"/>
</dbReference>
<dbReference type="PROSITE" id="PS00211">
    <property type="entry name" value="ABC_TRANSPORTER_1"/>
    <property type="match status" value="1"/>
</dbReference>
<dbReference type="InterPro" id="IPR003439">
    <property type="entry name" value="ABC_transporter-like_ATP-bd"/>
</dbReference>
<dbReference type="SMART" id="SM00382">
    <property type="entry name" value="AAA"/>
    <property type="match status" value="1"/>
</dbReference>
<dbReference type="GO" id="GO:0005524">
    <property type="term" value="F:ATP binding"/>
    <property type="evidence" value="ECO:0007669"/>
    <property type="project" value="UniProtKB-KW"/>
</dbReference>
<keyword evidence="4" id="KW-0547">Nucleotide-binding</keyword>
<dbReference type="Pfam" id="PF00005">
    <property type="entry name" value="ABC_tran"/>
    <property type="match status" value="1"/>
</dbReference>
<evidence type="ECO:0000313" key="8">
    <source>
        <dbReference type="EMBL" id="AKK04371.1"/>
    </source>
</evidence>
<feature type="domain" description="ABC transporter" evidence="7">
    <location>
        <begin position="6"/>
        <end position="239"/>
    </location>
</feature>
<name>A0A0G3GT67_9CORY</name>
<dbReference type="SUPFAM" id="SSF52540">
    <property type="entry name" value="P-loop containing nucleoside triphosphate hydrolases"/>
    <property type="match status" value="1"/>
</dbReference>
<dbReference type="OrthoDB" id="9804819at2"/>
<dbReference type="AlphaFoldDB" id="A0A0G3GT67"/>
<dbReference type="EMBL" id="CP011542">
    <property type="protein sequence ID" value="AKK04371.1"/>
    <property type="molecule type" value="Genomic_DNA"/>
</dbReference>
<reference evidence="9" key="2">
    <citation type="submission" date="2015-05" db="EMBL/GenBank/DDBJ databases">
        <title>Complete genome sequence of Corynebacterium mustelae DSM 45274, isolated from various tissues of a male ferret with lethal sepsis.</title>
        <authorList>
            <person name="Ruckert C."/>
            <person name="Albersmeier A."/>
            <person name="Winkler A."/>
            <person name="Tauch A."/>
        </authorList>
    </citation>
    <scope>NUCLEOTIDE SEQUENCE [LARGE SCALE GENOMIC DNA]</scope>
    <source>
        <strain evidence="9">DSM 45274</strain>
    </source>
</reference>
<keyword evidence="3" id="KW-0813">Transport</keyword>
<dbReference type="PROSITE" id="PS50893">
    <property type="entry name" value="ABC_TRANSPORTER_2"/>
    <property type="match status" value="1"/>
</dbReference>
<dbReference type="GO" id="GO:0016887">
    <property type="term" value="F:ATP hydrolysis activity"/>
    <property type="evidence" value="ECO:0007669"/>
    <property type="project" value="InterPro"/>
</dbReference>
<evidence type="ECO:0000256" key="6">
    <source>
        <dbReference type="ARBA" id="ARBA00023251"/>
    </source>
</evidence>
<dbReference type="InterPro" id="IPR017871">
    <property type="entry name" value="ABC_transporter-like_CS"/>
</dbReference>
<dbReference type="Gene3D" id="3.40.50.300">
    <property type="entry name" value="P-loop containing nucleotide triphosphate hydrolases"/>
    <property type="match status" value="1"/>
</dbReference>
<dbReference type="Proteomes" id="UP000035199">
    <property type="component" value="Chromosome"/>
</dbReference>
<dbReference type="STRING" id="571915.CMUST_00040"/>
<protein>
    <submittedName>
        <fullName evidence="8">ABC-type multidrug transport system, ATPase component</fullName>
    </submittedName>
</protein>
<sequence length="298" mass="32339">MTDNLIEISDLYKSFGPVAALQGVNLQVNRGSVHGFLGPNGAGKSTAIRCLFGMLRPDNGTIRLGGYDPTRNPTQATVRAAYVPGDVNLWPNLTGGQVIKTLSRIRHKAAGTLVSDAEKARQADLINRFVLDPNKKIRAYSKGNRQKVMLVAALSADVDVLVLDEPTSGLDPLIQQEFLKAVRERRDEGVAVLMSSHILSEIQEVADFISIIRAGEIVESGPLASLSHMRGMRIRAVTATGETYDQLHTGAEINATLQELVHRNATDISCCPVSLEELFMQHYQVESPTAATATLPKD</sequence>
<organism evidence="8 9">
    <name type="scientific">Corynebacterium mustelae</name>
    <dbReference type="NCBI Taxonomy" id="571915"/>
    <lineage>
        <taxon>Bacteria</taxon>
        <taxon>Bacillati</taxon>
        <taxon>Actinomycetota</taxon>
        <taxon>Actinomycetes</taxon>
        <taxon>Mycobacteriales</taxon>
        <taxon>Corynebacteriaceae</taxon>
        <taxon>Corynebacterium</taxon>
    </lineage>
</organism>
<dbReference type="CDD" id="cd03230">
    <property type="entry name" value="ABC_DR_subfamily_A"/>
    <property type="match status" value="1"/>
</dbReference>
<keyword evidence="6" id="KW-0046">Antibiotic resistance</keyword>
<reference evidence="8 9" key="1">
    <citation type="journal article" date="2015" name="Genome Announc.">
        <title>Complete Genome Sequence of the Type Strain Corynebacterium mustelae DSM 45274, Isolated from Various Tissues of a Male Ferret with Lethal Sepsis.</title>
        <authorList>
            <person name="Ruckert C."/>
            <person name="Eimer J."/>
            <person name="Winkler A."/>
            <person name="Tauch A."/>
        </authorList>
    </citation>
    <scope>NUCLEOTIDE SEQUENCE [LARGE SCALE GENOMIC DNA]</scope>
    <source>
        <strain evidence="8 9">DSM 45274</strain>
    </source>
</reference>
<accession>A0A0G3GT67</accession>
<comment type="subcellular location">
    <subcellularLocation>
        <location evidence="1">Cell membrane</location>
        <topology evidence="1">Peripheral membrane protein</topology>
    </subcellularLocation>
</comment>
<gene>
    <name evidence="8" type="ORF">CMUST_00040</name>
</gene>
<dbReference type="KEGG" id="cmv:CMUST_00040"/>
<evidence type="ECO:0000256" key="5">
    <source>
        <dbReference type="ARBA" id="ARBA00022840"/>
    </source>
</evidence>
<dbReference type="InterPro" id="IPR027417">
    <property type="entry name" value="P-loop_NTPase"/>
</dbReference>
<keyword evidence="5" id="KW-0067">ATP-binding</keyword>
<evidence type="ECO:0000259" key="7">
    <source>
        <dbReference type="PROSITE" id="PS50893"/>
    </source>
</evidence>
<evidence type="ECO:0000256" key="4">
    <source>
        <dbReference type="ARBA" id="ARBA00022741"/>
    </source>
</evidence>
<evidence type="ECO:0000313" key="9">
    <source>
        <dbReference type="Proteomes" id="UP000035199"/>
    </source>
</evidence>
<dbReference type="PANTHER" id="PTHR42711:SF5">
    <property type="entry name" value="ABC TRANSPORTER ATP-BINDING PROTEIN NATA"/>
    <property type="match status" value="1"/>
</dbReference>